<evidence type="ECO:0000256" key="1">
    <source>
        <dbReference type="SAM" id="SignalP"/>
    </source>
</evidence>
<dbReference type="RefSeq" id="WP_379839377.1">
    <property type="nucleotide sequence ID" value="NZ_JBHRYQ010000001.1"/>
</dbReference>
<keyword evidence="3" id="KW-1185">Reference proteome</keyword>
<feature type="chain" id="PRO_5047420762" description="Outer membrane protein beta-barrel domain-containing protein" evidence="1">
    <location>
        <begin position="20"/>
        <end position="153"/>
    </location>
</feature>
<comment type="caution">
    <text evidence="2">The sequence shown here is derived from an EMBL/GenBank/DDBJ whole genome shotgun (WGS) entry which is preliminary data.</text>
</comment>
<keyword evidence="1" id="KW-0732">Signal</keyword>
<evidence type="ECO:0000313" key="2">
    <source>
        <dbReference type="EMBL" id="MFC3812496.1"/>
    </source>
</evidence>
<dbReference type="Proteomes" id="UP001595616">
    <property type="component" value="Unassembled WGS sequence"/>
</dbReference>
<sequence length="153" mass="17006">MKTLQKITFLLLLSISVQAQYKFAVGARFDGSPGLTLKANKLGKAGAEFLLDGFGRGLKGTALIEWNQAAFNGGGFRWYYGFGGHLGSAPYYRHKDYVESNFQVGVDGIVGLEYNFTEIPLNMSIDWKPEFNLINYPGLYIQNFGLSARFAIK</sequence>
<reference evidence="3" key="1">
    <citation type="journal article" date="2019" name="Int. J. Syst. Evol. Microbiol.">
        <title>The Global Catalogue of Microorganisms (GCM) 10K type strain sequencing project: providing services to taxonomists for standard genome sequencing and annotation.</title>
        <authorList>
            <consortium name="The Broad Institute Genomics Platform"/>
            <consortium name="The Broad Institute Genome Sequencing Center for Infectious Disease"/>
            <person name="Wu L."/>
            <person name="Ma J."/>
        </authorList>
    </citation>
    <scope>NUCLEOTIDE SEQUENCE [LARGE SCALE GENOMIC DNA]</scope>
    <source>
        <strain evidence="3">CECT 7956</strain>
    </source>
</reference>
<proteinExistence type="predicted"/>
<organism evidence="2 3">
    <name type="scientific">Lacihabitans lacunae</name>
    <dbReference type="NCBI Taxonomy" id="1028214"/>
    <lineage>
        <taxon>Bacteria</taxon>
        <taxon>Pseudomonadati</taxon>
        <taxon>Bacteroidota</taxon>
        <taxon>Cytophagia</taxon>
        <taxon>Cytophagales</taxon>
        <taxon>Leadbetterellaceae</taxon>
        <taxon>Lacihabitans</taxon>
    </lineage>
</organism>
<evidence type="ECO:0008006" key="4">
    <source>
        <dbReference type="Google" id="ProtNLM"/>
    </source>
</evidence>
<evidence type="ECO:0000313" key="3">
    <source>
        <dbReference type="Proteomes" id="UP001595616"/>
    </source>
</evidence>
<protein>
    <recommendedName>
        <fullName evidence="4">Outer membrane protein beta-barrel domain-containing protein</fullName>
    </recommendedName>
</protein>
<name>A0ABV7Z2M1_9BACT</name>
<accession>A0ABV7Z2M1</accession>
<dbReference type="EMBL" id="JBHRYQ010000001">
    <property type="protein sequence ID" value="MFC3812496.1"/>
    <property type="molecule type" value="Genomic_DNA"/>
</dbReference>
<feature type="signal peptide" evidence="1">
    <location>
        <begin position="1"/>
        <end position="19"/>
    </location>
</feature>
<gene>
    <name evidence="2" type="ORF">ACFOOI_17685</name>
</gene>